<evidence type="ECO:0000313" key="4">
    <source>
        <dbReference type="Proteomes" id="UP000735302"/>
    </source>
</evidence>
<reference evidence="3 4" key="1">
    <citation type="journal article" date="2021" name="Elife">
        <title>Chloroplast acquisition without the gene transfer in kleptoplastic sea slugs, Plakobranchus ocellatus.</title>
        <authorList>
            <person name="Maeda T."/>
            <person name="Takahashi S."/>
            <person name="Yoshida T."/>
            <person name="Shimamura S."/>
            <person name="Takaki Y."/>
            <person name="Nagai Y."/>
            <person name="Toyoda A."/>
            <person name="Suzuki Y."/>
            <person name="Arimoto A."/>
            <person name="Ishii H."/>
            <person name="Satoh N."/>
            <person name="Nishiyama T."/>
            <person name="Hasebe M."/>
            <person name="Maruyama T."/>
            <person name="Minagawa J."/>
            <person name="Obokata J."/>
            <person name="Shigenobu S."/>
        </authorList>
    </citation>
    <scope>NUCLEOTIDE SEQUENCE [LARGE SCALE GENOMIC DNA]</scope>
</reference>
<keyword evidence="4" id="KW-1185">Reference proteome</keyword>
<comment type="caution">
    <text evidence="3">The sequence shown here is derived from an EMBL/GenBank/DDBJ whole genome shotgun (WGS) entry which is preliminary data.</text>
</comment>
<dbReference type="EMBL" id="BLXT01000407">
    <property type="protein sequence ID" value="GFN76786.1"/>
    <property type="molecule type" value="Genomic_DNA"/>
</dbReference>
<feature type="signal peptide" evidence="2">
    <location>
        <begin position="1"/>
        <end position="20"/>
    </location>
</feature>
<protein>
    <submittedName>
        <fullName evidence="3">Uncharacterized protein</fullName>
    </submittedName>
</protein>
<dbReference type="AlphaFoldDB" id="A0AAV3Y249"/>
<proteinExistence type="predicted"/>
<name>A0AAV3Y249_9GAST</name>
<feature type="chain" id="PRO_5043977303" evidence="2">
    <location>
        <begin position="21"/>
        <end position="77"/>
    </location>
</feature>
<evidence type="ECO:0000313" key="3">
    <source>
        <dbReference type="EMBL" id="GFN76786.1"/>
    </source>
</evidence>
<feature type="region of interest" description="Disordered" evidence="1">
    <location>
        <begin position="40"/>
        <end position="77"/>
    </location>
</feature>
<dbReference type="Proteomes" id="UP000735302">
    <property type="component" value="Unassembled WGS sequence"/>
</dbReference>
<keyword evidence="2" id="KW-0732">Signal</keyword>
<accession>A0AAV3Y249</accession>
<evidence type="ECO:0000256" key="1">
    <source>
        <dbReference type="SAM" id="MobiDB-lite"/>
    </source>
</evidence>
<organism evidence="3 4">
    <name type="scientific">Plakobranchus ocellatus</name>
    <dbReference type="NCBI Taxonomy" id="259542"/>
    <lineage>
        <taxon>Eukaryota</taxon>
        <taxon>Metazoa</taxon>
        <taxon>Spiralia</taxon>
        <taxon>Lophotrochozoa</taxon>
        <taxon>Mollusca</taxon>
        <taxon>Gastropoda</taxon>
        <taxon>Heterobranchia</taxon>
        <taxon>Euthyneura</taxon>
        <taxon>Panpulmonata</taxon>
        <taxon>Sacoglossa</taxon>
        <taxon>Placobranchoidea</taxon>
        <taxon>Plakobranchidae</taxon>
        <taxon>Plakobranchus</taxon>
    </lineage>
</organism>
<sequence length="77" mass="8436">MWKLVALLASLLLVTEGSQGQTLKTTPTTASEHNYRLQQAKTPGMDTEHSNREQIPSTVTKQRRQSQSPSIAADSKG</sequence>
<gene>
    <name evidence="3" type="ORF">PoB_000329200</name>
</gene>
<feature type="compositionally biased region" description="Polar residues" evidence="1">
    <location>
        <begin position="53"/>
        <end position="70"/>
    </location>
</feature>
<evidence type="ECO:0000256" key="2">
    <source>
        <dbReference type="SAM" id="SignalP"/>
    </source>
</evidence>